<dbReference type="GO" id="GO:0005891">
    <property type="term" value="C:voltage-gated calcium channel complex"/>
    <property type="evidence" value="ECO:0007669"/>
    <property type="project" value="TreeGrafter"/>
</dbReference>
<dbReference type="PANTHER" id="PTHR10166">
    <property type="entry name" value="VOLTAGE-DEPENDENT CALCIUM CHANNEL SUBUNIT ALPHA-2/DELTA-RELATED"/>
    <property type="match status" value="1"/>
</dbReference>
<keyword evidence="1" id="KW-1133">Transmembrane helix</keyword>
<sequence>MVEDEEDENHTLVTASHAIFRDDGIKHAPVAVVGFQFYYSALYTQFVNTVSHCGDIDCKRTCDSSELFCVVLNDNGYVIVTYNRAPRSRIGSFFGDFRPDIMRQLVEEGIYRPHRMYDYQGTCFPRIATNNPASKFMTPVKHLIGIWKWSVALLFSMIKTVWGNEMDYPDHDTDENYSDGDQSYNREGDFKEFDSRLLINKTKPEPCDTEMWLYTLIHYTEKNITSSGYNRSMSENCSRPFLIQPVTGSNLVLLVINMICPEKKLYSISPDILIDDYEEPRTPTPVEIYYNISLSCYKVKNNDFPRQSYMRCINRSIHAIIFLWSASVIVQFLTILTTSTASLRQKKRFNKLRLFNCTSYAIYRVRLTPPKVRSKTILQ</sequence>
<reference evidence="3 4" key="1">
    <citation type="journal article" date="2024" name="BMC Genomics">
        <title>De novo assembly and annotation of Popillia japonica's genome with initial clues to its potential as an invasive pest.</title>
        <authorList>
            <person name="Cucini C."/>
            <person name="Boschi S."/>
            <person name="Funari R."/>
            <person name="Cardaioli E."/>
            <person name="Iannotti N."/>
            <person name="Marturano G."/>
            <person name="Paoli F."/>
            <person name="Bruttini M."/>
            <person name="Carapelli A."/>
            <person name="Frati F."/>
            <person name="Nardi F."/>
        </authorList>
    </citation>
    <scope>NUCLEOTIDE SEQUENCE [LARGE SCALE GENOMIC DNA]</scope>
    <source>
        <strain evidence="3">DMR45628</strain>
    </source>
</reference>
<dbReference type="Pfam" id="PF08473">
    <property type="entry name" value="VGCC_alpha2"/>
    <property type="match status" value="1"/>
</dbReference>
<keyword evidence="1" id="KW-0472">Membrane</keyword>
<dbReference type="EMBL" id="JASPKY010000206">
    <property type="protein sequence ID" value="KAK9720902.1"/>
    <property type="molecule type" value="Genomic_DNA"/>
</dbReference>
<keyword evidence="4" id="KW-1185">Reference proteome</keyword>
<dbReference type="InterPro" id="IPR051173">
    <property type="entry name" value="Ca_channel_alpha-2/delta"/>
</dbReference>
<dbReference type="Proteomes" id="UP001458880">
    <property type="component" value="Unassembled WGS sequence"/>
</dbReference>
<proteinExistence type="predicted"/>
<feature type="transmembrane region" description="Helical" evidence="1">
    <location>
        <begin position="321"/>
        <end position="343"/>
    </location>
</feature>
<dbReference type="PANTHER" id="PTHR10166:SF63">
    <property type="entry name" value="STRAIGHTJACKET, ISOFORM C"/>
    <property type="match status" value="1"/>
</dbReference>
<evidence type="ECO:0000313" key="4">
    <source>
        <dbReference type="Proteomes" id="UP001458880"/>
    </source>
</evidence>
<comment type="caution">
    <text evidence="3">The sequence shown here is derived from an EMBL/GenBank/DDBJ whole genome shotgun (WGS) entry which is preliminary data.</text>
</comment>
<organism evidence="3 4">
    <name type="scientific">Popillia japonica</name>
    <name type="common">Japanese beetle</name>
    <dbReference type="NCBI Taxonomy" id="7064"/>
    <lineage>
        <taxon>Eukaryota</taxon>
        <taxon>Metazoa</taxon>
        <taxon>Ecdysozoa</taxon>
        <taxon>Arthropoda</taxon>
        <taxon>Hexapoda</taxon>
        <taxon>Insecta</taxon>
        <taxon>Pterygota</taxon>
        <taxon>Neoptera</taxon>
        <taxon>Endopterygota</taxon>
        <taxon>Coleoptera</taxon>
        <taxon>Polyphaga</taxon>
        <taxon>Scarabaeiformia</taxon>
        <taxon>Scarabaeidae</taxon>
        <taxon>Rutelinae</taxon>
        <taxon>Popillia</taxon>
    </lineage>
</organism>
<protein>
    <submittedName>
        <fullName evidence="3">Neuronal voltage-dependent calcium channel alpha 2acd</fullName>
    </submittedName>
</protein>
<evidence type="ECO:0000313" key="3">
    <source>
        <dbReference type="EMBL" id="KAK9720902.1"/>
    </source>
</evidence>
<name>A0AAW1KKT4_POPJA</name>
<keyword evidence="1" id="KW-0812">Transmembrane</keyword>
<accession>A0AAW1KKT4</accession>
<dbReference type="InterPro" id="IPR013680">
    <property type="entry name" value="VDCC_a2/dsu"/>
</dbReference>
<dbReference type="GO" id="GO:0005245">
    <property type="term" value="F:voltage-gated calcium channel activity"/>
    <property type="evidence" value="ECO:0007669"/>
    <property type="project" value="TreeGrafter"/>
</dbReference>
<evidence type="ECO:0000259" key="2">
    <source>
        <dbReference type="Pfam" id="PF08473"/>
    </source>
</evidence>
<gene>
    <name evidence="3" type="ORF">QE152_g21866</name>
</gene>
<evidence type="ECO:0000256" key="1">
    <source>
        <dbReference type="SAM" id="Phobius"/>
    </source>
</evidence>
<feature type="domain" description="Voltage-dependent calcium channel alpha-2/delta subunit conserved region" evidence="2">
    <location>
        <begin position="26"/>
        <end position="160"/>
    </location>
</feature>
<dbReference type="AlphaFoldDB" id="A0AAW1KKT4"/>